<dbReference type="EMBL" id="JAVKGT010000017">
    <property type="protein sequence ID" value="MDR5712052.1"/>
    <property type="molecule type" value="Genomic_DNA"/>
</dbReference>
<organism evidence="3 4">
    <name type="scientific">Nesterenkonia flava</name>
    <dbReference type="NCBI Taxonomy" id="469799"/>
    <lineage>
        <taxon>Bacteria</taxon>
        <taxon>Bacillati</taxon>
        <taxon>Actinomycetota</taxon>
        <taxon>Actinomycetes</taxon>
        <taxon>Micrococcales</taxon>
        <taxon>Micrococcaceae</taxon>
        <taxon>Nesterenkonia</taxon>
    </lineage>
</organism>
<feature type="signal peptide" evidence="2">
    <location>
        <begin position="1"/>
        <end position="18"/>
    </location>
</feature>
<evidence type="ECO:0000313" key="4">
    <source>
        <dbReference type="Proteomes" id="UP001260872"/>
    </source>
</evidence>
<gene>
    <name evidence="3" type="ORF">RH857_07910</name>
</gene>
<evidence type="ECO:0000256" key="1">
    <source>
        <dbReference type="SAM" id="Phobius"/>
    </source>
</evidence>
<accession>A0ABU1FUM6</accession>
<keyword evidence="1" id="KW-0812">Transmembrane</keyword>
<feature type="transmembrane region" description="Helical" evidence="1">
    <location>
        <begin position="36"/>
        <end position="59"/>
    </location>
</feature>
<dbReference type="Proteomes" id="UP001260872">
    <property type="component" value="Unassembled WGS sequence"/>
</dbReference>
<keyword evidence="4" id="KW-1185">Reference proteome</keyword>
<proteinExistence type="predicted"/>
<keyword evidence="1" id="KW-1133">Transmembrane helix</keyword>
<feature type="chain" id="PRO_5047062523" evidence="2">
    <location>
        <begin position="19"/>
        <end position="60"/>
    </location>
</feature>
<evidence type="ECO:0000256" key="2">
    <source>
        <dbReference type="SAM" id="SignalP"/>
    </source>
</evidence>
<keyword evidence="2" id="KW-0732">Signal</keyword>
<sequence length="60" mass="5942">MVTIITIIAIVITAAAMAAAAASWAEGSHEPSLLDYVGGALMGAICISPVILGLVGALYV</sequence>
<name>A0ABU1FUM6_9MICC</name>
<comment type="caution">
    <text evidence="3">The sequence shown here is derived from an EMBL/GenBank/DDBJ whole genome shotgun (WGS) entry which is preliminary data.</text>
</comment>
<keyword evidence="1" id="KW-0472">Membrane</keyword>
<reference evidence="4" key="1">
    <citation type="submission" date="2023-07" db="EMBL/GenBank/DDBJ databases">
        <title>Description of three actinobacteria isolated from air of manufacturing shop in a pharmaceutical factory.</title>
        <authorList>
            <person name="Zhang D.-F."/>
        </authorList>
    </citation>
    <scope>NUCLEOTIDE SEQUENCE [LARGE SCALE GENOMIC DNA]</scope>
    <source>
        <strain evidence="4">CCTCC AB 207010</strain>
    </source>
</reference>
<evidence type="ECO:0000313" key="3">
    <source>
        <dbReference type="EMBL" id="MDR5712052.1"/>
    </source>
</evidence>
<protein>
    <submittedName>
        <fullName evidence="3">Uncharacterized protein</fullName>
    </submittedName>
</protein>
<dbReference type="RefSeq" id="WP_310537432.1">
    <property type="nucleotide sequence ID" value="NZ_BAAAOC010000073.1"/>
</dbReference>